<keyword evidence="8" id="KW-1185">Reference proteome</keyword>
<evidence type="ECO:0000256" key="3">
    <source>
        <dbReference type="ARBA" id="ARBA00023125"/>
    </source>
</evidence>
<dbReference type="Pfam" id="PF00488">
    <property type="entry name" value="MutS_V"/>
    <property type="match status" value="1"/>
</dbReference>
<evidence type="ECO:0000256" key="1">
    <source>
        <dbReference type="ARBA" id="ARBA00022741"/>
    </source>
</evidence>
<keyword evidence="4" id="KW-1133">Transmembrane helix</keyword>
<keyword evidence="2" id="KW-0067">ATP-binding</keyword>
<dbReference type="Proteomes" id="UP001198983">
    <property type="component" value="Chromosome"/>
</dbReference>
<dbReference type="SMART" id="SM00533">
    <property type="entry name" value="MUTSd"/>
    <property type="match status" value="1"/>
</dbReference>
<dbReference type="GO" id="GO:0005829">
    <property type="term" value="C:cytosol"/>
    <property type="evidence" value="ECO:0007669"/>
    <property type="project" value="TreeGrafter"/>
</dbReference>
<sequence>MGDIIKIVASIILMIIICSLYDLYSFKRRFNKNKAKIIESYGCQINIEDADYKMNNIATYFKNKNQKKGIDDITWSDLSMDDIYKKINNTQSSAGREVLYDILRNPLCSLKELKKRDSIIEYFMNNFEERLKLQLILSNLGYNYDANTTLCLFLEEDNSKNRLQFYRTLRAIPFISLLLIGINKSFLLITMLSIALNIFISFNNKNRKIDVSGFTYIIKTINVAFKIKDMKINVLDNNLKNIVQDLEKVKKIKKKSISKNPYSILSDLNFFSEYANMITLSELITYEKVKETIIKNKEYLKSIYEYVGGVDALISISSFRTSLDYYSKPQLSTSTKKEDNIINFEELYHPLINNPVSNSLDINKGVLITGSNASGKSTFIKSVAINQILCQSIYTSCSKKYEGTFFNIYTSMALKDDVLNEESYYMVEIKSLKRIIDKCNENIPCLCFVDEILRGTNTVERIASSSEVLSHLNKSNAICIAATHDIELTYLLEKEYDNYHFEEEITDDDIVFDYRLNKGRAKSRNAIKLLSLIGYEQNIVKKAHEKAENFVKSGKWL</sequence>
<feature type="domain" description="DNA mismatch repair proteins mutS family" evidence="6">
    <location>
        <begin position="363"/>
        <end position="548"/>
    </location>
</feature>
<dbReference type="SUPFAM" id="SSF52540">
    <property type="entry name" value="P-loop containing nucleoside triphosphate hydrolases"/>
    <property type="match status" value="1"/>
</dbReference>
<gene>
    <name evidence="7" type="ORF">JW646_00610</name>
</gene>
<dbReference type="InterPro" id="IPR036187">
    <property type="entry name" value="DNA_mismatch_repair_MutS_sf"/>
</dbReference>
<organism evidence="7 8">
    <name type="scientific">Terrisporobacter hibernicus</name>
    <dbReference type="NCBI Taxonomy" id="2813371"/>
    <lineage>
        <taxon>Bacteria</taxon>
        <taxon>Bacillati</taxon>
        <taxon>Bacillota</taxon>
        <taxon>Clostridia</taxon>
        <taxon>Peptostreptococcales</taxon>
        <taxon>Peptostreptococcaceae</taxon>
        <taxon>Terrisporobacter</taxon>
    </lineage>
</organism>
<dbReference type="Gene3D" id="1.10.1420.10">
    <property type="match status" value="1"/>
</dbReference>
<dbReference type="InterPro" id="IPR027417">
    <property type="entry name" value="P-loop_NTPase"/>
</dbReference>
<keyword evidence="4" id="KW-0812">Transmembrane</keyword>
<reference evidence="7 8" key="1">
    <citation type="journal article" date="2023" name="Int. J. Syst. Evol. Microbiol.">
        <title>Terrisporobacter hibernicus sp. nov., isolated from bovine faeces in Northern Ireland.</title>
        <authorList>
            <person name="Mitchell M."/>
            <person name="Nguyen S.V."/>
            <person name="Connor M."/>
            <person name="Fairley D.J."/>
            <person name="Donoghue O."/>
            <person name="Marshall H."/>
            <person name="Koolman L."/>
            <person name="McMullan G."/>
            <person name="Schaffer K.E."/>
            <person name="McGrath J.W."/>
            <person name="Fanning S."/>
        </authorList>
    </citation>
    <scope>NUCLEOTIDE SEQUENCE [LARGE SCALE GENOMIC DNA]</scope>
    <source>
        <strain evidence="7 8">MCA3</strain>
    </source>
</reference>
<dbReference type="GO" id="GO:0006298">
    <property type="term" value="P:mismatch repair"/>
    <property type="evidence" value="ECO:0007669"/>
    <property type="project" value="InterPro"/>
</dbReference>
<feature type="transmembrane region" description="Helical" evidence="4">
    <location>
        <begin position="171"/>
        <end position="200"/>
    </location>
</feature>
<dbReference type="RefSeq" id="WP_228416209.1">
    <property type="nucleotide sequence ID" value="NZ_CP081135.1"/>
</dbReference>
<dbReference type="PANTHER" id="PTHR11361:SF152">
    <property type="entry name" value="DNA MISMATCH REPAIR PROTEIN"/>
    <property type="match status" value="1"/>
</dbReference>
<dbReference type="GO" id="GO:0140664">
    <property type="term" value="F:ATP-dependent DNA damage sensor activity"/>
    <property type="evidence" value="ECO:0007669"/>
    <property type="project" value="InterPro"/>
</dbReference>
<dbReference type="PANTHER" id="PTHR11361">
    <property type="entry name" value="DNA MISMATCH REPAIR PROTEIN MUTS FAMILY MEMBER"/>
    <property type="match status" value="1"/>
</dbReference>
<evidence type="ECO:0000256" key="4">
    <source>
        <dbReference type="SAM" id="Phobius"/>
    </source>
</evidence>
<dbReference type="KEGG" id="tem:JW646_00610"/>
<evidence type="ECO:0000313" key="8">
    <source>
        <dbReference type="Proteomes" id="UP001198983"/>
    </source>
</evidence>
<dbReference type="InterPro" id="IPR045076">
    <property type="entry name" value="MutS"/>
</dbReference>
<keyword evidence="1" id="KW-0547">Nucleotide-binding</keyword>
<dbReference type="EMBL" id="CP081135">
    <property type="protein sequence ID" value="UEL47987.1"/>
    <property type="molecule type" value="Genomic_DNA"/>
</dbReference>
<name>A0AAX2ZFG7_9FIRM</name>
<keyword evidence="4" id="KW-0472">Membrane</keyword>
<dbReference type="Pfam" id="PF05192">
    <property type="entry name" value="MutS_III"/>
    <property type="match status" value="1"/>
</dbReference>
<feature type="transmembrane region" description="Helical" evidence="4">
    <location>
        <begin position="6"/>
        <end position="24"/>
    </location>
</feature>
<dbReference type="AlphaFoldDB" id="A0AAX2ZFG7"/>
<dbReference type="Gene3D" id="3.40.50.300">
    <property type="entry name" value="P-loop containing nucleotide triphosphate hydrolases"/>
    <property type="match status" value="1"/>
</dbReference>
<dbReference type="SMART" id="SM00534">
    <property type="entry name" value="MUTSac"/>
    <property type="match status" value="1"/>
</dbReference>
<accession>A0AAX2ZFG7</accession>
<dbReference type="InterPro" id="IPR007696">
    <property type="entry name" value="DNA_mismatch_repair_MutS_core"/>
</dbReference>
<evidence type="ECO:0000256" key="2">
    <source>
        <dbReference type="ARBA" id="ARBA00022840"/>
    </source>
</evidence>
<dbReference type="InterPro" id="IPR000432">
    <property type="entry name" value="DNA_mismatch_repair_MutS_C"/>
</dbReference>
<proteinExistence type="predicted"/>
<feature type="domain" description="DNA mismatch repair protein MutS core" evidence="5">
    <location>
        <begin position="78"/>
        <end position="355"/>
    </location>
</feature>
<dbReference type="GO" id="GO:0030983">
    <property type="term" value="F:mismatched DNA binding"/>
    <property type="evidence" value="ECO:0007669"/>
    <property type="project" value="InterPro"/>
</dbReference>
<evidence type="ECO:0000259" key="5">
    <source>
        <dbReference type="SMART" id="SM00533"/>
    </source>
</evidence>
<evidence type="ECO:0000259" key="6">
    <source>
        <dbReference type="SMART" id="SM00534"/>
    </source>
</evidence>
<dbReference type="SUPFAM" id="SSF48334">
    <property type="entry name" value="DNA repair protein MutS, domain III"/>
    <property type="match status" value="1"/>
</dbReference>
<evidence type="ECO:0000313" key="7">
    <source>
        <dbReference type="EMBL" id="UEL47987.1"/>
    </source>
</evidence>
<dbReference type="GO" id="GO:0005524">
    <property type="term" value="F:ATP binding"/>
    <property type="evidence" value="ECO:0007669"/>
    <property type="project" value="UniProtKB-KW"/>
</dbReference>
<keyword evidence="3" id="KW-0238">DNA-binding</keyword>
<protein>
    <submittedName>
        <fullName evidence="7">DNA mismatch repair protein MutS</fullName>
    </submittedName>
</protein>